<dbReference type="InterPro" id="IPR008280">
    <property type="entry name" value="Tub_FtsZ_C"/>
</dbReference>
<dbReference type="InterPro" id="IPR045061">
    <property type="entry name" value="FtsZ/CetZ"/>
</dbReference>
<dbReference type="PANTHER" id="PTHR30314">
    <property type="entry name" value="CELL DIVISION PROTEIN FTSZ-RELATED"/>
    <property type="match status" value="1"/>
</dbReference>
<dbReference type="GO" id="GO:0005525">
    <property type="term" value="F:GTP binding"/>
    <property type="evidence" value="ECO:0007669"/>
    <property type="project" value="UniProtKB-KW"/>
</dbReference>
<keyword evidence="4" id="KW-0378">Hydrolase</keyword>
<dbReference type="Gene3D" id="3.40.50.1440">
    <property type="entry name" value="Tubulin/FtsZ, GTPase domain"/>
    <property type="match status" value="1"/>
</dbReference>
<dbReference type="InterPro" id="IPR003008">
    <property type="entry name" value="Tubulin_FtsZ_GTPase"/>
</dbReference>
<dbReference type="GO" id="GO:0032153">
    <property type="term" value="C:cell division site"/>
    <property type="evidence" value="ECO:0007669"/>
    <property type="project" value="TreeGrafter"/>
</dbReference>
<keyword evidence="1" id="KW-0547">Nucleotide-binding</keyword>
<keyword evidence="2" id="KW-0342">GTP-binding</keyword>
<dbReference type="EMBL" id="EU686620">
    <property type="protein sequence ID" value="ACF09608.1"/>
    <property type="molecule type" value="Genomic_DNA"/>
</dbReference>
<keyword evidence="4" id="KW-0131">Cell cycle</keyword>
<reference evidence="4" key="1">
    <citation type="journal article" date="2008" name="ISME J.">
        <title>Hindsight in the relative abundance, metabolic potential and genome dynamics of uncultivated marine archaea from comparative metagenomic analyses of bathypelagic plankton of different oceanic regions.</title>
        <authorList>
            <person name="Martin-Cuadrado A.B."/>
            <person name="Rodriguez-Valera F."/>
            <person name="Moreira D."/>
            <person name="Alba J.C."/>
            <person name="Ivars-Martinez E."/>
            <person name="Henn M.R."/>
            <person name="Talla E."/>
            <person name="Lopez-Garcia P."/>
        </authorList>
    </citation>
    <scope>NUCLEOTIDE SEQUENCE</scope>
</reference>
<feature type="domain" description="Tubulin/FtsZ GTPase" evidence="3">
    <location>
        <begin position="76"/>
        <end position="163"/>
    </location>
</feature>
<dbReference type="SUPFAM" id="SSF52490">
    <property type="entry name" value="Tubulin nucleotide-binding domain-like"/>
    <property type="match status" value="1"/>
</dbReference>
<evidence type="ECO:0000256" key="2">
    <source>
        <dbReference type="ARBA" id="ARBA00023134"/>
    </source>
</evidence>
<evidence type="ECO:0000259" key="3">
    <source>
        <dbReference type="Pfam" id="PF00091"/>
    </source>
</evidence>
<sequence length="338" mass="37484">MNPGRNGENILAIGLGKSGCSILSKLEKQTPIIDDFFYIHSDPISSPLSPTSNSLKINLKFGGNLSPRLIRSLSYEQISSFSNNLDNVDCVIIVYNPGENLSSALAPLITEMCTEREIKCLSILSMPYEFEKHKHFNAGLTLTKIRQHSANIILVDNDEILDSLPRIPLDTAFDLVYSKIALSISYLFNPKVCDFDNLFEITDDDKYSLMSFGESSDNYNDGEKAVRNALHMLSNTTNTSSIEKILLFINGNDKLSTTDLASSINLVKGQVGENISQFSHNYNTISSSDTMAVLISSGLTQTKFDDYDPLANIFNGQNLDNDLEYYIDEDLGLPIISE</sequence>
<dbReference type="EC" id="3.4.24.-" evidence="4"/>
<dbReference type="PANTHER" id="PTHR30314:SF3">
    <property type="entry name" value="MITOCHONDRIAL DIVISION PROTEIN FSZA"/>
    <property type="match status" value="1"/>
</dbReference>
<reference evidence="4" key="2">
    <citation type="submission" date="2008-05" db="EMBL/GenBank/DDBJ databases">
        <authorList>
            <person name="Martin-Cuadrado A.-B."/>
            <person name="Rodriguez-Valera F."/>
            <person name="Moreira D."/>
            <person name="Alba J.-C."/>
            <person name="Ivars-Martinez E."/>
            <person name="Henn M.R."/>
            <person name="Talla E."/>
            <person name="Lopez-Garcia P."/>
        </authorList>
    </citation>
    <scope>NUCLEOTIDE SEQUENCE</scope>
</reference>
<organism evidence="4">
    <name type="scientific">uncultured marine crenarchaeote AD1000-325-A12</name>
    <dbReference type="NCBI Taxonomy" id="526639"/>
    <lineage>
        <taxon>Archaea</taxon>
        <taxon>Nitrososphaerota</taxon>
        <taxon>Nitrososphaeria</taxon>
        <taxon>Nitrosopumilales</taxon>
        <taxon>environmental samples</taxon>
    </lineage>
</organism>
<evidence type="ECO:0000313" key="4">
    <source>
        <dbReference type="EMBL" id="ACF09608.1"/>
    </source>
</evidence>
<evidence type="ECO:0000256" key="1">
    <source>
        <dbReference type="ARBA" id="ARBA00022741"/>
    </source>
</evidence>
<dbReference type="GO" id="GO:0005737">
    <property type="term" value="C:cytoplasm"/>
    <property type="evidence" value="ECO:0007669"/>
    <property type="project" value="TreeGrafter"/>
</dbReference>
<dbReference type="SUPFAM" id="SSF55307">
    <property type="entry name" value="Tubulin C-terminal domain-like"/>
    <property type="match status" value="1"/>
</dbReference>
<name>B3V5Q8_9ARCH</name>
<dbReference type="InterPro" id="IPR036525">
    <property type="entry name" value="Tubulin/FtsZ_GTPase_sf"/>
</dbReference>
<keyword evidence="4" id="KW-0132">Cell division</keyword>
<dbReference type="AlphaFoldDB" id="B3V5Q8"/>
<protein>
    <submittedName>
        <fullName evidence="4">Cell division protein ftsZ</fullName>
        <ecNumber evidence="4">3.4.24.-</ecNumber>
    </submittedName>
</protein>
<dbReference type="Pfam" id="PF00091">
    <property type="entry name" value="Tubulin"/>
    <property type="match status" value="1"/>
</dbReference>
<dbReference type="GO" id="GO:0051301">
    <property type="term" value="P:cell division"/>
    <property type="evidence" value="ECO:0007669"/>
    <property type="project" value="UniProtKB-KW"/>
</dbReference>
<dbReference type="GO" id="GO:0003924">
    <property type="term" value="F:GTPase activity"/>
    <property type="evidence" value="ECO:0007669"/>
    <property type="project" value="InterPro"/>
</dbReference>
<accession>B3V5Q8</accession>
<proteinExistence type="predicted"/>